<evidence type="ECO:0000256" key="1">
    <source>
        <dbReference type="PIRSR" id="PIRSR600760-2"/>
    </source>
</evidence>
<dbReference type="Gene3D" id="3.30.540.10">
    <property type="entry name" value="Fructose-1,6-Bisphosphatase, subunit A, domain 1"/>
    <property type="match status" value="1"/>
</dbReference>
<dbReference type="PANTHER" id="PTHR20854">
    <property type="entry name" value="INOSITOL MONOPHOSPHATASE"/>
    <property type="match status" value="1"/>
</dbReference>
<proteinExistence type="predicted"/>
<evidence type="ECO:0000313" key="3">
    <source>
        <dbReference type="Proteomes" id="UP001139354"/>
    </source>
</evidence>
<dbReference type="Pfam" id="PF00459">
    <property type="entry name" value="Inositol_P"/>
    <property type="match status" value="1"/>
</dbReference>
<dbReference type="EMBL" id="JAGTTN010000001">
    <property type="protein sequence ID" value="MCC2031322.1"/>
    <property type="molecule type" value="Genomic_DNA"/>
</dbReference>
<comment type="cofactor">
    <cofactor evidence="1">
        <name>Mg(2+)</name>
        <dbReference type="ChEBI" id="CHEBI:18420"/>
    </cofactor>
</comment>
<dbReference type="GO" id="GO:0006020">
    <property type="term" value="P:inositol metabolic process"/>
    <property type="evidence" value="ECO:0007669"/>
    <property type="project" value="TreeGrafter"/>
</dbReference>
<accession>A0A9X1LT37</accession>
<gene>
    <name evidence="2" type="ORF">KEC57_03905</name>
</gene>
<reference evidence="2" key="1">
    <citation type="submission" date="2021-04" db="EMBL/GenBank/DDBJ databases">
        <title>Microbacterium tenobrionis sp. nov. and Microbacterium allomyrinae sp. nov., isolated from larvae of Tenobrio molitor and Allomyrina dichotoma, respectively.</title>
        <authorList>
            <person name="Lee S.D."/>
        </authorList>
    </citation>
    <scope>NUCLEOTIDE SEQUENCE</scope>
    <source>
        <strain evidence="2">BWT-G7</strain>
    </source>
</reference>
<dbReference type="InterPro" id="IPR000760">
    <property type="entry name" value="Inositol_monophosphatase-like"/>
</dbReference>
<dbReference type="PRINTS" id="PR00377">
    <property type="entry name" value="IMPHPHTASES"/>
</dbReference>
<dbReference type="GO" id="GO:0008934">
    <property type="term" value="F:inositol monophosphate 1-phosphatase activity"/>
    <property type="evidence" value="ECO:0007669"/>
    <property type="project" value="TreeGrafter"/>
</dbReference>
<organism evidence="2 3">
    <name type="scientific">Microbacterium allomyrinae</name>
    <dbReference type="NCBI Taxonomy" id="2830666"/>
    <lineage>
        <taxon>Bacteria</taxon>
        <taxon>Bacillati</taxon>
        <taxon>Actinomycetota</taxon>
        <taxon>Actinomycetes</taxon>
        <taxon>Micrococcales</taxon>
        <taxon>Microbacteriaceae</taxon>
        <taxon>Microbacterium</taxon>
    </lineage>
</organism>
<dbReference type="SUPFAM" id="SSF56655">
    <property type="entry name" value="Carbohydrate phosphatase"/>
    <property type="match status" value="1"/>
</dbReference>
<comment type="caution">
    <text evidence="2">The sequence shown here is derived from an EMBL/GenBank/DDBJ whole genome shotgun (WGS) entry which is preliminary data.</text>
</comment>
<name>A0A9X1LT37_9MICO</name>
<keyword evidence="1" id="KW-0460">Magnesium</keyword>
<dbReference type="CDD" id="cd01637">
    <property type="entry name" value="IMPase_like"/>
    <property type="match status" value="1"/>
</dbReference>
<keyword evidence="3" id="KW-1185">Reference proteome</keyword>
<sequence length="263" mass="27415">MGPSDAEVAVLAAQAGGAVVRRDYAGVHARYAKRGIDFATQTDIDAERAILDVLRRERPDDAVRGEEVGLIEGSRSSRRWLVDPLCGTLNFAAGTPLVAVNVALTDQAEVMAAAVVDPLAERILWTDGTGSFERRAGQDRHLAPCAVSRLVDVNCDGPLDRKFIGGALVADARLRAAFGPRVISSTLAVAWVASGRRAGYVSDGAVGSFGDNVHYAAGIALCEAAGCVVTDLEGGPLRAGRGLVIAADAPTHDALLAIVRAHL</sequence>
<evidence type="ECO:0000313" key="2">
    <source>
        <dbReference type="EMBL" id="MCC2031322.1"/>
    </source>
</evidence>
<dbReference type="Proteomes" id="UP001139354">
    <property type="component" value="Unassembled WGS sequence"/>
</dbReference>
<dbReference type="PANTHER" id="PTHR20854:SF4">
    <property type="entry name" value="INOSITOL-1-MONOPHOSPHATASE-RELATED"/>
    <property type="match status" value="1"/>
</dbReference>
<dbReference type="GO" id="GO:0007165">
    <property type="term" value="P:signal transduction"/>
    <property type="evidence" value="ECO:0007669"/>
    <property type="project" value="TreeGrafter"/>
</dbReference>
<dbReference type="RefSeq" id="WP_229383211.1">
    <property type="nucleotide sequence ID" value="NZ_JAGTTN010000001.1"/>
</dbReference>
<feature type="binding site" evidence="1">
    <location>
        <position position="66"/>
    </location>
    <ligand>
        <name>Mg(2+)</name>
        <dbReference type="ChEBI" id="CHEBI:18420"/>
        <label>1</label>
        <note>catalytic</note>
    </ligand>
</feature>
<keyword evidence="1" id="KW-0479">Metal-binding</keyword>
<feature type="binding site" evidence="1">
    <location>
        <position position="85"/>
    </location>
    <ligand>
        <name>Mg(2+)</name>
        <dbReference type="ChEBI" id="CHEBI:18420"/>
        <label>1</label>
        <note>catalytic</note>
    </ligand>
</feature>
<feature type="binding site" evidence="1">
    <location>
        <position position="83"/>
    </location>
    <ligand>
        <name>Mg(2+)</name>
        <dbReference type="ChEBI" id="CHEBI:18420"/>
        <label>1</label>
        <note>catalytic</note>
    </ligand>
</feature>
<dbReference type="GO" id="GO:0046872">
    <property type="term" value="F:metal ion binding"/>
    <property type="evidence" value="ECO:0007669"/>
    <property type="project" value="UniProtKB-KW"/>
</dbReference>
<dbReference type="Gene3D" id="3.40.190.80">
    <property type="match status" value="1"/>
</dbReference>
<protein>
    <submittedName>
        <fullName evidence="2">Phosphatase</fullName>
    </submittedName>
</protein>
<dbReference type="AlphaFoldDB" id="A0A9X1LT37"/>